<dbReference type="InterPro" id="IPR021373">
    <property type="entry name" value="DUF2993"/>
</dbReference>
<dbReference type="Proteomes" id="UP000217895">
    <property type="component" value="Chromosome"/>
</dbReference>
<accession>A0A1Z4JCE0</accession>
<protein>
    <recommendedName>
        <fullName evidence="3">DUF2993 domain-containing protein</fullName>
    </recommendedName>
</protein>
<gene>
    <name evidence="1" type="ORF">NIES2135_11650</name>
</gene>
<organism evidence="1 2">
    <name type="scientific">Leptolyngbya boryana NIES-2135</name>
    <dbReference type="NCBI Taxonomy" id="1973484"/>
    <lineage>
        <taxon>Bacteria</taxon>
        <taxon>Bacillati</taxon>
        <taxon>Cyanobacteriota</taxon>
        <taxon>Cyanophyceae</taxon>
        <taxon>Leptolyngbyales</taxon>
        <taxon>Leptolyngbyaceae</taxon>
        <taxon>Leptolyngbya group</taxon>
        <taxon>Leptolyngbya</taxon>
    </lineage>
</organism>
<dbReference type="EMBL" id="AP018203">
    <property type="protein sequence ID" value="BAY54348.1"/>
    <property type="molecule type" value="Genomic_DNA"/>
</dbReference>
<evidence type="ECO:0000313" key="1">
    <source>
        <dbReference type="EMBL" id="BAY54348.1"/>
    </source>
</evidence>
<evidence type="ECO:0000313" key="2">
    <source>
        <dbReference type="Proteomes" id="UP000217895"/>
    </source>
</evidence>
<reference evidence="1 2" key="1">
    <citation type="submission" date="2017-06" db="EMBL/GenBank/DDBJ databases">
        <title>Genome sequencing of cyanobaciteial culture collection at National Institute for Environmental Studies (NIES).</title>
        <authorList>
            <person name="Hirose Y."/>
            <person name="Shimura Y."/>
            <person name="Fujisawa T."/>
            <person name="Nakamura Y."/>
            <person name="Kawachi M."/>
        </authorList>
    </citation>
    <scope>NUCLEOTIDE SEQUENCE [LARGE SCALE GENOMIC DNA]</scope>
    <source>
        <strain evidence="1 2">NIES-2135</strain>
    </source>
</reference>
<dbReference type="AlphaFoldDB" id="A0A1Z4JCE0"/>
<sequence length="258" mass="28983">MEFFTILLSSLLGLVSPAGVVVDRIAESQIRKQLVGAEQLQVRIDNAPNYQIAQGRIDRILIAGRGIVPVKGVRLERFELETDAIALDLKRRKLTQPLQAGIRASLTQDDLNLALQSPQVTARLKNLSLQLLTRSQARQAERYDFLNPQITLLPQNRARFEIELQEQGDPAKLKIVAEAQPQIISGRSLQLNDLRIWANGQESPKQITEAIANLIRDRLDLRRLEASNTTARILTLVLNPSNLEIAAFVQIRPDVRKQ</sequence>
<proteinExistence type="predicted"/>
<dbReference type="Pfam" id="PF11209">
    <property type="entry name" value="LmeA"/>
    <property type="match status" value="1"/>
</dbReference>
<name>A0A1Z4JCE0_LEPBY</name>
<keyword evidence="2" id="KW-1185">Reference proteome</keyword>
<evidence type="ECO:0008006" key="3">
    <source>
        <dbReference type="Google" id="ProtNLM"/>
    </source>
</evidence>